<evidence type="ECO:0000256" key="7">
    <source>
        <dbReference type="RuleBase" id="RU363032"/>
    </source>
</evidence>
<evidence type="ECO:0000256" key="2">
    <source>
        <dbReference type="ARBA" id="ARBA00022448"/>
    </source>
</evidence>
<feature type="transmembrane region" description="Helical" evidence="7">
    <location>
        <begin position="164"/>
        <end position="183"/>
    </location>
</feature>
<accession>A0A089M9T6</accession>
<dbReference type="InterPro" id="IPR000515">
    <property type="entry name" value="MetI-like"/>
</dbReference>
<dbReference type="PANTHER" id="PTHR30193:SF37">
    <property type="entry name" value="INNER MEMBRANE ABC TRANSPORTER PERMEASE PROTEIN YCJO"/>
    <property type="match status" value="1"/>
</dbReference>
<evidence type="ECO:0000259" key="8">
    <source>
        <dbReference type="PROSITE" id="PS50928"/>
    </source>
</evidence>
<dbReference type="OrthoDB" id="152280at2"/>
<keyword evidence="10" id="KW-1185">Reference proteome</keyword>
<feature type="transmembrane region" description="Helical" evidence="7">
    <location>
        <begin position="262"/>
        <end position="284"/>
    </location>
</feature>
<dbReference type="SUPFAM" id="SSF161098">
    <property type="entry name" value="MetI-like"/>
    <property type="match status" value="1"/>
</dbReference>
<feature type="transmembrane region" description="Helical" evidence="7">
    <location>
        <begin position="74"/>
        <end position="95"/>
    </location>
</feature>
<feature type="transmembrane region" description="Helical" evidence="7">
    <location>
        <begin position="107"/>
        <end position="126"/>
    </location>
</feature>
<dbReference type="KEGG" id="pgm:PGRAT_21960"/>
<comment type="similarity">
    <text evidence="7">Belongs to the binding-protein-dependent transport system permease family.</text>
</comment>
<proteinExistence type="inferred from homology"/>
<feature type="transmembrane region" description="Helical" evidence="7">
    <location>
        <begin position="204"/>
        <end position="225"/>
    </location>
</feature>
<sequence>MNKSLRNPLVFTLFILPALLLFLIFFIYPIFSSLYYSLTSWNGVSDTVKFTGLNNFEKALGDDRFWISVKNNGWFILFSVFIQVPLIVLFSLLIANVKKLKGLYKTAVFMPSIMSTAVIGILWGFIYEPNIGLFNKVLGVVGIEPVYWLSDERFAMLSILITNAWQWTGFYIVMVLAAILSIPGELDEAAAIDGATGFQRATRITLPLIVPIISVVIMLSIAGAMKAADIVIVMTKGGPAGSTEVMATYMIKYAITNFKYGYGNAIAVLIFMFTLVVTALYQLLFARRNERIEY</sequence>
<dbReference type="PROSITE" id="PS50928">
    <property type="entry name" value="ABC_TM1"/>
    <property type="match status" value="1"/>
</dbReference>
<dbReference type="AlphaFoldDB" id="A0A089M9T6"/>
<comment type="subcellular location">
    <subcellularLocation>
        <location evidence="1 7">Cell membrane</location>
        <topology evidence="1 7">Multi-pass membrane protein</topology>
    </subcellularLocation>
</comment>
<organism evidence="9 10">
    <name type="scientific">Paenibacillus graminis</name>
    <dbReference type="NCBI Taxonomy" id="189425"/>
    <lineage>
        <taxon>Bacteria</taxon>
        <taxon>Bacillati</taxon>
        <taxon>Bacillota</taxon>
        <taxon>Bacilli</taxon>
        <taxon>Bacillales</taxon>
        <taxon>Paenibacillaceae</taxon>
        <taxon>Paenibacillus</taxon>
    </lineage>
</organism>
<reference evidence="9 10" key="1">
    <citation type="submission" date="2014-08" db="EMBL/GenBank/DDBJ databases">
        <title>Comparative genomics of the Paenibacillus odorifer group.</title>
        <authorList>
            <person name="den Bakker H.C."/>
            <person name="Tsai Y.-C."/>
            <person name="Martin N."/>
            <person name="Korlach J."/>
            <person name="Wiedmann M."/>
        </authorList>
    </citation>
    <scope>NUCLEOTIDE SEQUENCE [LARGE SCALE GENOMIC DNA]</scope>
    <source>
        <strain evidence="9 10">DSM 15220</strain>
    </source>
</reference>
<dbReference type="Pfam" id="PF00528">
    <property type="entry name" value="BPD_transp_1"/>
    <property type="match status" value="1"/>
</dbReference>
<keyword evidence="6 7" id="KW-0472">Membrane</keyword>
<dbReference type="EMBL" id="CP009287">
    <property type="protein sequence ID" value="AIQ70012.1"/>
    <property type="molecule type" value="Genomic_DNA"/>
</dbReference>
<keyword evidence="2 7" id="KW-0813">Transport</keyword>
<dbReference type="GO" id="GO:0055085">
    <property type="term" value="P:transmembrane transport"/>
    <property type="evidence" value="ECO:0007669"/>
    <property type="project" value="InterPro"/>
</dbReference>
<dbReference type="PANTHER" id="PTHR30193">
    <property type="entry name" value="ABC TRANSPORTER PERMEASE PROTEIN"/>
    <property type="match status" value="1"/>
</dbReference>
<keyword evidence="3" id="KW-1003">Cell membrane</keyword>
<dbReference type="InterPro" id="IPR051393">
    <property type="entry name" value="ABC_transporter_permease"/>
</dbReference>
<evidence type="ECO:0000256" key="6">
    <source>
        <dbReference type="ARBA" id="ARBA00023136"/>
    </source>
</evidence>
<dbReference type="CDD" id="cd06261">
    <property type="entry name" value="TM_PBP2"/>
    <property type="match status" value="1"/>
</dbReference>
<evidence type="ECO:0000313" key="10">
    <source>
        <dbReference type="Proteomes" id="UP000029500"/>
    </source>
</evidence>
<evidence type="ECO:0000256" key="4">
    <source>
        <dbReference type="ARBA" id="ARBA00022692"/>
    </source>
</evidence>
<protein>
    <submittedName>
        <fullName evidence="9">Sugar ABC transporter permease</fullName>
    </submittedName>
</protein>
<evidence type="ECO:0000256" key="3">
    <source>
        <dbReference type="ARBA" id="ARBA00022475"/>
    </source>
</evidence>
<evidence type="ECO:0000313" key="9">
    <source>
        <dbReference type="EMBL" id="AIQ70012.1"/>
    </source>
</evidence>
<gene>
    <name evidence="9" type="ORF">PGRAT_21960</name>
</gene>
<dbReference type="STRING" id="189425.PGRAT_21960"/>
<name>A0A089M9T6_9BACL</name>
<dbReference type="RefSeq" id="WP_025707154.1">
    <property type="nucleotide sequence ID" value="NZ_CP009287.1"/>
</dbReference>
<dbReference type="InterPro" id="IPR035906">
    <property type="entry name" value="MetI-like_sf"/>
</dbReference>
<dbReference type="GO" id="GO:0005886">
    <property type="term" value="C:plasma membrane"/>
    <property type="evidence" value="ECO:0007669"/>
    <property type="project" value="UniProtKB-SubCell"/>
</dbReference>
<feature type="domain" description="ABC transmembrane type-1" evidence="8">
    <location>
        <begin position="69"/>
        <end position="281"/>
    </location>
</feature>
<evidence type="ECO:0000256" key="1">
    <source>
        <dbReference type="ARBA" id="ARBA00004651"/>
    </source>
</evidence>
<dbReference type="Proteomes" id="UP000029500">
    <property type="component" value="Chromosome"/>
</dbReference>
<keyword evidence="5 7" id="KW-1133">Transmembrane helix</keyword>
<dbReference type="HOGENOM" id="CLU_016047_0_0_9"/>
<keyword evidence="4 7" id="KW-0812">Transmembrane</keyword>
<evidence type="ECO:0000256" key="5">
    <source>
        <dbReference type="ARBA" id="ARBA00022989"/>
    </source>
</evidence>
<dbReference type="eggNOG" id="COG1175">
    <property type="taxonomic scope" value="Bacteria"/>
</dbReference>
<feature type="transmembrane region" description="Helical" evidence="7">
    <location>
        <begin position="9"/>
        <end position="31"/>
    </location>
</feature>
<dbReference type="Gene3D" id="1.10.3720.10">
    <property type="entry name" value="MetI-like"/>
    <property type="match status" value="1"/>
</dbReference>